<evidence type="ECO:0000313" key="3">
    <source>
        <dbReference type="Proteomes" id="UP001166291"/>
    </source>
</evidence>
<protein>
    <submittedName>
        <fullName evidence="2">MAPEG family protein</fullName>
    </submittedName>
</protein>
<keyword evidence="1" id="KW-0812">Transmembrane</keyword>
<keyword evidence="1" id="KW-0472">Membrane</keyword>
<dbReference type="RefSeq" id="WP_219042022.1">
    <property type="nucleotide sequence ID" value="NZ_JAHWDQ010000001.1"/>
</dbReference>
<dbReference type="EMBL" id="JAHWDQ010000001">
    <property type="protein sequence ID" value="MBW2939783.1"/>
    <property type="molecule type" value="Genomic_DNA"/>
</dbReference>
<accession>A0ABS6VN90</accession>
<feature type="transmembrane region" description="Helical" evidence="1">
    <location>
        <begin position="73"/>
        <end position="99"/>
    </location>
</feature>
<reference evidence="2" key="1">
    <citation type="submission" date="2021-07" db="EMBL/GenBank/DDBJ databases">
        <title>Zhongshania sp. CAU 1632 isolated from seawater.</title>
        <authorList>
            <person name="Kim W."/>
        </authorList>
    </citation>
    <scope>NUCLEOTIDE SEQUENCE</scope>
    <source>
        <strain evidence="2">CAU 1632</strain>
    </source>
</reference>
<gene>
    <name evidence="2" type="ORF">KXJ70_03310</name>
</gene>
<sequence>MLEHSPIFTPVVVLILWTFVMLFWMALVRLPMIAKLKLKPEAGERTSELALQLPPKTQWKADNYNHLVEQPTLFYATAFLLAFIGGGDGLNLSLAWLYVGGRIVHSLVHATINKVMLRFTIFLLTSIALLIMAINAAMILLN</sequence>
<evidence type="ECO:0000256" key="1">
    <source>
        <dbReference type="SAM" id="Phobius"/>
    </source>
</evidence>
<dbReference type="Pfam" id="PF01124">
    <property type="entry name" value="MAPEG"/>
    <property type="match status" value="1"/>
</dbReference>
<keyword evidence="1" id="KW-1133">Transmembrane helix</keyword>
<dbReference type="Proteomes" id="UP001166291">
    <property type="component" value="Unassembled WGS sequence"/>
</dbReference>
<comment type="caution">
    <text evidence="2">The sequence shown here is derived from an EMBL/GenBank/DDBJ whole genome shotgun (WGS) entry which is preliminary data.</text>
</comment>
<feature type="transmembrane region" description="Helical" evidence="1">
    <location>
        <begin position="6"/>
        <end position="28"/>
    </location>
</feature>
<keyword evidence="3" id="KW-1185">Reference proteome</keyword>
<proteinExistence type="predicted"/>
<name>A0ABS6VN90_9GAMM</name>
<evidence type="ECO:0000313" key="2">
    <source>
        <dbReference type="EMBL" id="MBW2939783.1"/>
    </source>
</evidence>
<dbReference type="InterPro" id="IPR001129">
    <property type="entry name" value="Membr-assoc_MAPEG"/>
</dbReference>
<feature type="transmembrane region" description="Helical" evidence="1">
    <location>
        <begin position="119"/>
        <end position="141"/>
    </location>
</feature>
<organism evidence="2 3">
    <name type="scientific">Zhongshania aquimaris</name>
    <dbReference type="NCBI Taxonomy" id="2857107"/>
    <lineage>
        <taxon>Bacteria</taxon>
        <taxon>Pseudomonadati</taxon>
        <taxon>Pseudomonadota</taxon>
        <taxon>Gammaproteobacteria</taxon>
        <taxon>Cellvibrionales</taxon>
        <taxon>Spongiibacteraceae</taxon>
        <taxon>Zhongshania</taxon>
    </lineage>
</organism>